<reference evidence="9" key="2">
    <citation type="journal article" date="2013" name="G3 (Bethesda)">
        <title>Genomes of Ashbya fungi isolated from insects reveal four mating-type loci, numerous translocations, lack of transposons, and distinct gene duplications.</title>
        <authorList>
            <person name="Dietrich F.S."/>
            <person name="Voegeli S."/>
            <person name="Kuo S."/>
            <person name="Philippsen P."/>
        </authorList>
    </citation>
    <scope>GENOME REANNOTATION</scope>
    <source>
        <strain evidence="9">ATCC 10895 / CBS 109.51 / FGSC 9923 / NRRL Y-1056</strain>
    </source>
</reference>
<dbReference type="GO" id="GO:0005886">
    <property type="term" value="C:plasma membrane"/>
    <property type="evidence" value="ECO:0000318"/>
    <property type="project" value="GO_Central"/>
</dbReference>
<feature type="transmembrane region" description="Helical" evidence="7">
    <location>
        <begin position="410"/>
        <end position="430"/>
    </location>
</feature>
<dbReference type="Proteomes" id="UP000000591">
    <property type="component" value="Chromosome VII"/>
</dbReference>
<feature type="transmembrane region" description="Helical" evidence="7">
    <location>
        <begin position="467"/>
        <end position="487"/>
    </location>
</feature>
<accession>Q74ZP3</accession>
<evidence type="ECO:0000256" key="5">
    <source>
        <dbReference type="ARBA" id="ARBA00022989"/>
    </source>
</evidence>
<dbReference type="GO" id="GO:0015848">
    <property type="term" value="P:spermidine transport"/>
    <property type="evidence" value="ECO:0000318"/>
    <property type="project" value="GO_Central"/>
</dbReference>
<dbReference type="GeneID" id="4623123"/>
<evidence type="ECO:0000313" key="8">
    <source>
        <dbReference type="EMBL" id="AAS54645.2"/>
    </source>
</evidence>
<reference evidence="8 9" key="1">
    <citation type="journal article" date="2004" name="Science">
        <title>The Ashbya gossypii genome as a tool for mapping the ancient Saccharomyces cerevisiae genome.</title>
        <authorList>
            <person name="Dietrich F.S."/>
            <person name="Voegeli S."/>
            <person name="Brachat S."/>
            <person name="Lerch A."/>
            <person name="Gates K."/>
            <person name="Steiner S."/>
            <person name="Mohr C."/>
            <person name="Pohlmann R."/>
            <person name="Luedi P."/>
            <person name="Choi S."/>
            <person name="Wing R.A."/>
            <person name="Flavier A."/>
            <person name="Gaffney T.D."/>
            <person name="Philippsen P."/>
        </authorList>
    </citation>
    <scope>NUCLEOTIDE SEQUENCE [LARGE SCALE GENOMIC DNA]</scope>
    <source>
        <strain evidence="9">ATCC 10895 / CBS 109.51 / FGSC 9923 / NRRL Y-1056</strain>
    </source>
</reference>
<feature type="transmembrane region" description="Helical" evidence="7">
    <location>
        <begin position="139"/>
        <end position="160"/>
    </location>
</feature>
<dbReference type="GO" id="GO:0055085">
    <property type="term" value="P:transmembrane transport"/>
    <property type="evidence" value="ECO:0000318"/>
    <property type="project" value="GO_Central"/>
</dbReference>
<dbReference type="PANTHER" id="PTHR48086">
    <property type="entry name" value="SODIUM/PROLINE SYMPORTER-RELATED"/>
    <property type="match status" value="1"/>
</dbReference>
<keyword evidence="4 7" id="KW-0812">Transmembrane</keyword>
<protein>
    <submittedName>
        <fullName evidence="8">AGR155Cp</fullName>
    </submittedName>
</protein>
<name>Q74ZP3_EREGS</name>
<gene>
    <name evidence="8" type="ORF">AGOS_AGR155C</name>
</gene>
<dbReference type="InterPro" id="IPR050277">
    <property type="entry name" value="Sodium:Solute_Symporter"/>
</dbReference>
<organism evidence="8 9">
    <name type="scientific">Eremothecium gossypii (strain ATCC 10895 / CBS 109.51 / FGSC 9923 / NRRL Y-1056)</name>
    <name type="common">Yeast</name>
    <name type="synonym">Ashbya gossypii</name>
    <dbReference type="NCBI Taxonomy" id="284811"/>
    <lineage>
        <taxon>Eukaryota</taxon>
        <taxon>Fungi</taxon>
        <taxon>Dikarya</taxon>
        <taxon>Ascomycota</taxon>
        <taxon>Saccharomycotina</taxon>
        <taxon>Saccharomycetes</taxon>
        <taxon>Saccharomycetales</taxon>
        <taxon>Saccharomycetaceae</taxon>
        <taxon>Eremothecium</taxon>
    </lineage>
</organism>
<feature type="transmembrane region" description="Helical" evidence="7">
    <location>
        <begin position="288"/>
        <end position="308"/>
    </location>
</feature>
<keyword evidence="9" id="KW-1185">Reference proteome</keyword>
<sequence length="563" mass="60184">MHSTLSPITRWLPRTEGDAWRPQQKLELPTTTVPLCFDSPATSIYIGSHPAHNQHHTDGTEMGKLSYVAANAIVWPTYAVMLAVASVLAYRLRNVRTFLSANGTQKAVPLALNFIASGLGCGVLLAYPQMANVAGLQGLLVYVLTSALPMYVFAFFGPLIKQTCPDGFVLTEWVLRRFGRVAALYLSACTILTLYLFMVSEIVSLRLAVQALSNIKPIPVVVVQCVVTTIYTAIGGFHISFVTDSLQATVVLLLVVVGAVAVGTSVKIDPARIGPSGLLRPSRLGWQLVYILTVAIFTNDFFMSGFWLRTFAARSNRDLLLGCSLAAVLLAVVLLLVGVTGLLAVWAGYAPVADLDSASFFLLLAALPAWANGVVLALVVVLSTCTLDSFQSALVSTISNDLFRNRLPPLYARAAVAVVMVPVVVVGLLATDILAIYLIVDLLSAAVVPVMLLGFWPRAARLSAWELIGGGLGGLLCVFVFGAIYYRSAREGGRLLIIANGLYVDDWGTFGAMVVAPLGSLLFAAIIFALRTAVGRARPGLLKVRARADSDKLFAASPRTSLT</sequence>
<dbReference type="InterPro" id="IPR038377">
    <property type="entry name" value="Na/Glc_symporter_sf"/>
</dbReference>
<dbReference type="OrthoDB" id="6132759at2759"/>
<feature type="transmembrane region" description="Helical" evidence="7">
    <location>
        <begin position="320"/>
        <end position="349"/>
    </location>
</feature>
<evidence type="ECO:0000256" key="1">
    <source>
        <dbReference type="ARBA" id="ARBA00004141"/>
    </source>
</evidence>
<comment type="similarity">
    <text evidence="2">Belongs to the sodium:solute symporter (SSF) (TC 2.A.21) family.</text>
</comment>
<dbReference type="KEGG" id="ago:AGOS_AGR155C"/>
<dbReference type="PROSITE" id="PS50283">
    <property type="entry name" value="NA_SOLUT_SYMP_3"/>
    <property type="match status" value="1"/>
</dbReference>
<feature type="transmembrane region" description="Helical" evidence="7">
    <location>
        <begin position="507"/>
        <end position="530"/>
    </location>
</feature>
<evidence type="ECO:0000256" key="6">
    <source>
        <dbReference type="ARBA" id="ARBA00023136"/>
    </source>
</evidence>
<dbReference type="EMBL" id="AE016820">
    <property type="protein sequence ID" value="AAS54645.2"/>
    <property type="molecule type" value="Genomic_DNA"/>
</dbReference>
<dbReference type="HOGENOM" id="CLU_023225_0_0_1"/>
<dbReference type="eggNOG" id="ENOG502QU2F">
    <property type="taxonomic scope" value="Eukaryota"/>
</dbReference>
<dbReference type="InterPro" id="IPR001734">
    <property type="entry name" value="Na/solute_symporter"/>
</dbReference>
<keyword evidence="3" id="KW-0813">Transport</keyword>
<evidence type="ECO:0000256" key="2">
    <source>
        <dbReference type="ARBA" id="ARBA00006434"/>
    </source>
</evidence>
<dbReference type="InParanoid" id="Q74ZP3"/>
<feature type="transmembrane region" description="Helical" evidence="7">
    <location>
        <begin position="110"/>
        <end position="127"/>
    </location>
</feature>
<dbReference type="Gene3D" id="1.20.1730.10">
    <property type="entry name" value="Sodium/glucose cotransporter"/>
    <property type="match status" value="1"/>
</dbReference>
<keyword evidence="6 7" id="KW-0472">Membrane</keyword>
<dbReference type="STRING" id="284811.Q74ZP3"/>
<feature type="transmembrane region" description="Helical" evidence="7">
    <location>
        <begin position="436"/>
        <end position="455"/>
    </location>
</feature>
<dbReference type="AlphaFoldDB" id="Q74ZP3"/>
<dbReference type="RefSeq" id="NP_986821.2">
    <property type="nucleotide sequence ID" value="NM_211883.2"/>
</dbReference>
<dbReference type="OMA" id="CGWISTG"/>
<evidence type="ECO:0000256" key="7">
    <source>
        <dbReference type="SAM" id="Phobius"/>
    </source>
</evidence>
<comment type="subcellular location">
    <subcellularLocation>
        <location evidence="1">Membrane</location>
        <topology evidence="1">Multi-pass membrane protein</topology>
    </subcellularLocation>
</comment>
<feature type="transmembrane region" description="Helical" evidence="7">
    <location>
        <begin position="218"/>
        <end position="241"/>
    </location>
</feature>
<keyword evidence="5 7" id="KW-1133">Transmembrane helix</keyword>
<dbReference type="PANTHER" id="PTHR48086:SF10">
    <property type="entry name" value="AGR155CP"/>
    <property type="match status" value="1"/>
</dbReference>
<dbReference type="GO" id="GO:0015606">
    <property type="term" value="F:spermidine transmembrane transporter activity"/>
    <property type="evidence" value="ECO:0000318"/>
    <property type="project" value="GO_Central"/>
</dbReference>
<feature type="transmembrane region" description="Helical" evidence="7">
    <location>
        <begin position="248"/>
        <end position="268"/>
    </location>
</feature>
<proteinExistence type="inferred from homology"/>
<feature type="transmembrane region" description="Helical" evidence="7">
    <location>
        <begin position="181"/>
        <end position="198"/>
    </location>
</feature>
<evidence type="ECO:0000256" key="3">
    <source>
        <dbReference type="ARBA" id="ARBA00022448"/>
    </source>
</evidence>
<feature type="transmembrane region" description="Helical" evidence="7">
    <location>
        <begin position="72"/>
        <end position="90"/>
    </location>
</feature>
<evidence type="ECO:0000256" key="4">
    <source>
        <dbReference type="ARBA" id="ARBA00022692"/>
    </source>
</evidence>
<feature type="transmembrane region" description="Helical" evidence="7">
    <location>
        <begin position="369"/>
        <end position="390"/>
    </location>
</feature>
<evidence type="ECO:0000313" key="9">
    <source>
        <dbReference type="Proteomes" id="UP000000591"/>
    </source>
</evidence>